<protein>
    <submittedName>
        <fullName evidence="4">GNAT family N-acetyltransferase</fullName>
    </submittedName>
</protein>
<dbReference type="Pfam" id="PF00583">
    <property type="entry name" value="Acetyltransf_1"/>
    <property type="match status" value="1"/>
</dbReference>
<dbReference type="CDD" id="cd04301">
    <property type="entry name" value="NAT_SF"/>
    <property type="match status" value="1"/>
</dbReference>
<evidence type="ECO:0000313" key="4">
    <source>
        <dbReference type="EMBL" id="MCZ8512800.1"/>
    </source>
</evidence>
<dbReference type="InterPro" id="IPR000182">
    <property type="entry name" value="GNAT_dom"/>
</dbReference>
<dbReference type="PANTHER" id="PTHR43420">
    <property type="entry name" value="ACETYLTRANSFERASE"/>
    <property type="match status" value="1"/>
</dbReference>
<dbReference type="PROSITE" id="PS51186">
    <property type="entry name" value="GNAT"/>
    <property type="match status" value="1"/>
</dbReference>
<organism evidence="4 5">
    <name type="scientific">Paenibacillus gyeongsangnamensis</name>
    <dbReference type="NCBI Taxonomy" id="3388067"/>
    <lineage>
        <taxon>Bacteria</taxon>
        <taxon>Bacillati</taxon>
        <taxon>Bacillota</taxon>
        <taxon>Bacilli</taxon>
        <taxon>Bacillales</taxon>
        <taxon>Paenibacillaceae</taxon>
        <taxon>Paenibacillus</taxon>
    </lineage>
</organism>
<dbReference type="Gene3D" id="3.40.630.30">
    <property type="match status" value="1"/>
</dbReference>
<gene>
    <name evidence="4" type="ORF">O9H85_10310</name>
</gene>
<evidence type="ECO:0000259" key="3">
    <source>
        <dbReference type="PROSITE" id="PS51186"/>
    </source>
</evidence>
<dbReference type="Proteomes" id="UP001527882">
    <property type="component" value="Unassembled WGS sequence"/>
</dbReference>
<evidence type="ECO:0000256" key="2">
    <source>
        <dbReference type="ARBA" id="ARBA00023315"/>
    </source>
</evidence>
<keyword evidence="5" id="KW-1185">Reference proteome</keyword>
<evidence type="ECO:0000256" key="1">
    <source>
        <dbReference type="ARBA" id="ARBA00022679"/>
    </source>
</evidence>
<dbReference type="SUPFAM" id="SSF55729">
    <property type="entry name" value="Acyl-CoA N-acyltransferases (Nat)"/>
    <property type="match status" value="1"/>
</dbReference>
<sequence>MQIRLAEEEDIDQLIRMRWDFHNEYSECRIGEDSYGLFYTDCKTFLTEALRSRRWFIWVAVTEGRIASHIYLERIDKVPRPGRRSNSFAYMTNVYTLPEWRREGIGSRLLNAIELWSKEQGHEFIIVWPSEWSRSFYERNGYLQCKEPMEIMLELDT</sequence>
<dbReference type="EMBL" id="JAQAGZ010000006">
    <property type="protein sequence ID" value="MCZ8512800.1"/>
    <property type="molecule type" value="Genomic_DNA"/>
</dbReference>
<accession>A0ABT4Q7W9</accession>
<dbReference type="InterPro" id="IPR050680">
    <property type="entry name" value="YpeA/RimI_acetyltransf"/>
</dbReference>
<name>A0ABT4Q7W9_9BACL</name>
<reference evidence="4 5" key="1">
    <citation type="submission" date="2022-12" db="EMBL/GenBank/DDBJ databases">
        <title>Draft genome sequence of Paenibacillus sp. dW9.</title>
        <authorList>
            <person name="Choi E.-W."/>
            <person name="Kim D.-U."/>
        </authorList>
    </citation>
    <scope>NUCLEOTIDE SEQUENCE [LARGE SCALE GENOMIC DNA]</scope>
    <source>
        <strain evidence="5">dW9</strain>
    </source>
</reference>
<keyword evidence="2" id="KW-0012">Acyltransferase</keyword>
<keyword evidence="1" id="KW-0808">Transferase</keyword>
<dbReference type="InterPro" id="IPR016181">
    <property type="entry name" value="Acyl_CoA_acyltransferase"/>
</dbReference>
<feature type="domain" description="N-acetyltransferase" evidence="3">
    <location>
        <begin position="1"/>
        <end position="157"/>
    </location>
</feature>
<comment type="caution">
    <text evidence="4">The sequence shown here is derived from an EMBL/GenBank/DDBJ whole genome shotgun (WGS) entry which is preliminary data.</text>
</comment>
<evidence type="ECO:0000313" key="5">
    <source>
        <dbReference type="Proteomes" id="UP001527882"/>
    </source>
</evidence>
<proteinExistence type="predicted"/>